<dbReference type="Pfam" id="PF02899">
    <property type="entry name" value="Phage_int_SAM_1"/>
    <property type="match status" value="1"/>
</dbReference>
<dbReference type="Proteomes" id="UP000253759">
    <property type="component" value="Unassembled WGS sequence"/>
</dbReference>
<dbReference type="AlphaFoldDB" id="A0A369W6G9"/>
<dbReference type="GO" id="GO:0015074">
    <property type="term" value="P:DNA integration"/>
    <property type="evidence" value="ECO:0007669"/>
    <property type="project" value="UniProtKB-KW"/>
</dbReference>
<dbReference type="Pfam" id="PF00589">
    <property type="entry name" value="Phage_integrase"/>
    <property type="match status" value="1"/>
</dbReference>
<evidence type="ECO:0000256" key="1">
    <source>
        <dbReference type="ARBA" id="ARBA00022908"/>
    </source>
</evidence>
<reference evidence="8" key="1">
    <citation type="submission" date="2018-07" db="EMBL/GenBank/DDBJ databases">
        <authorList>
            <person name="Liu B.-T."/>
            <person name="Du Z."/>
        </authorList>
    </citation>
    <scope>NUCLEOTIDE SEQUENCE [LARGE SCALE GENOMIC DNA]</scope>
    <source>
        <strain evidence="8">XYN52</strain>
    </source>
</reference>
<evidence type="ECO:0008006" key="9">
    <source>
        <dbReference type="Google" id="ProtNLM"/>
    </source>
</evidence>
<dbReference type="SUPFAM" id="SSF47823">
    <property type="entry name" value="lambda integrase-like, N-terminal domain"/>
    <property type="match status" value="1"/>
</dbReference>
<dbReference type="InterPro" id="IPR052925">
    <property type="entry name" value="Phage_Integrase-like_Recomb"/>
</dbReference>
<sequence length="297" mass="32721">MNNDWISSLTRLDGAYAPTTIRGYRSDFLNFSQWCASNALAALPAEVSTVCAYIDAHAGILKPSTLKRRLAAIRMIHSLLDLGDPTLSRDIKLALRRVMRQHPARPDQALGITAERRDKLLAACDTNLKGLRDQALVSVGFDTLCRRSELVALRIEDIEYDDDGTAKILVRRAKNDPVGQGRIAHLSSRSIKLIEDWQDAAAFEEGPLIRPVRGDIAYPRHMASIIVSRVLKELSAKANFDEDAVSSVSGHSLRVGAAQSLVKMGYGLLPIMAAGGWRSAEVVARYVAHVELNPWRD</sequence>
<gene>
    <name evidence="7" type="ORF">DVH29_15540</name>
</gene>
<dbReference type="SUPFAM" id="SSF56349">
    <property type="entry name" value="DNA breaking-rejoining enzymes"/>
    <property type="match status" value="1"/>
</dbReference>
<evidence type="ECO:0000256" key="2">
    <source>
        <dbReference type="ARBA" id="ARBA00023125"/>
    </source>
</evidence>
<organism evidence="7 8">
    <name type="scientific">Pelagibacterium lacus</name>
    <dbReference type="NCBI Taxonomy" id="2282655"/>
    <lineage>
        <taxon>Bacteria</taxon>
        <taxon>Pseudomonadati</taxon>
        <taxon>Pseudomonadota</taxon>
        <taxon>Alphaproteobacteria</taxon>
        <taxon>Hyphomicrobiales</taxon>
        <taxon>Devosiaceae</taxon>
        <taxon>Pelagibacterium</taxon>
    </lineage>
</organism>
<keyword evidence="1" id="KW-0229">DNA integration</keyword>
<dbReference type="InterPro" id="IPR004107">
    <property type="entry name" value="Integrase_SAM-like_N"/>
</dbReference>
<dbReference type="PANTHER" id="PTHR34605:SF3">
    <property type="entry name" value="P CELL-TYPE AGGLUTINATION PROTEIN MAP4-LIKE-RELATED"/>
    <property type="match status" value="1"/>
</dbReference>
<dbReference type="GO" id="GO:0003677">
    <property type="term" value="F:DNA binding"/>
    <property type="evidence" value="ECO:0007669"/>
    <property type="project" value="UniProtKB-UniRule"/>
</dbReference>
<dbReference type="OrthoDB" id="5513193at2"/>
<evidence type="ECO:0000259" key="6">
    <source>
        <dbReference type="PROSITE" id="PS51900"/>
    </source>
</evidence>
<accession>A0A369W6G9</accession>
<dbReference type="InterPro" id="IPR010998">
    <property type="entry name" value="Integrase_recombinase_N"/>
</dbReference>
<evidence type="ECO:0000313" key="8">
    <source>
        <dbReference type="Proteomes" id="UP000253759"/>
    </source>
</evidence>
<dbReference type="Gene3D" id="1.10.443.10">
    <property type="entry name" value="Intergrase catalytic core"/>
    <property type="match status" value="1"/>
</dbReference>
<feature type="domain" description="Core-binding (CB)" evidence="6">
    <location>
        <begin position="1"/>
        <end position="81"/>
    </location>
</feature>
<protein>
    <recommendedName>
        <fullName evidence="9">Integrase</fullName>
    </recommendedName>
</protein>
<feature type="domain" description="Tyr recombinase" evidence="5">
    <location>
        <begin position="107"/>
        <end position="297"/>
    </location>
</feature>
<dbReference type="PROSITE" id="PS51900">
    <property type="entry name" value="CB"/>
    <property type="match status" value="1"/>
</dbReference>
<evidence type="ECO:0000256" key="3">
    <source>
        <dbReference type="ARBA" id="ARBA00023172"/>
    </source>
</evidence>
<dbReference type="EMBL" id="QQNH01000043">
    <property type="protein sequence ID" value="RDE07671.1"/>
    <property type="molecule type" value="Genomic_DNA"/>
</dbReference>
<evidence type="ECO:0000259" key="5">
    <source>
        <dbReference type="PROSITE" id="PS51898"/>
    </source>
</evidence>
<dbReference type="InterPro" id="IPR013762">
    <property type="entry name" value="Integrase-like_cat_sf"/>
</dbReference>
<comment type="caution">
    <text evidence="7">The sequence shown here is derived from an EMBL/GenBank/DDBJ whole genome shotgun (WGS) entry which is preliminary data.</text>
</comment>
<dbReference type="PROSITE" id="PS51898">
    <property type="entry name" value="TYR_RECOMBINASE"/>
    <property type="match status" value="1"/>
</dbReference>
<proteinExistence type="predicted"/>
<evidence type="ECO:0000313" key="7">
    <source>
        <dbReference type="EMBL" id="RDE07671.1"/>
    </source>
</evidence>
<dbReference type="Gene3D" id="1.10.150.130">
    <property type="match status" value="1"/>
</dbReference>
<keyword evidence="2 4" id="KW-0238">DNA-binding</keyword>
<name>A0A369W6G9_9HYPH</name>
<dbReference type="InterPro" id="IPR044068">
    <property type="entry name" value="CB"/>
</dbReference>
<dbReference type="PANTHER" id="PTHR34605">
    <property type="entry name" value="PHAGE_INTEGRASE DOMAIN-CONTAINING PROTEIN"/>
    <property type="match status" value="1"/>
</dbReference>
<dbReference type="InterPro" id="IPR002104">
    <property type="entry name" value="Integrase_catalytic"/>
</dbReference>
<keyword evidence="8" id="KW-1185">Reference proteome</keyword>
<dbReference type="RefSeq" id="WP_147276136.1">
    <property type="nucleotide sequence ID" value="NZ_QQNH01000043.1"/>
</dbReference>
<evidence type="ECO:0000256" key="4">
    <source>
        <dbReference type="PROSITE-ProRule" id="PRU01248"/>
    </source>
</evidence>
<dbReference type="InterPro" id="IPR011010">
    <property type="entry name" value="DNA_brk_join_enz"/>
</dbReference>
<dbReference type="GO" id="GO:0006310">
    <property type="term" value="P:DNA recombination"/>
    <property type="evidence" value="ECO:0007669"/>
    <property type="project" value="UniProtKB-KW"/>
</dbReference>
<keyword evidence="3" id="KW-0233">DNA recombination</keyword>